<comment type="subcellular location">
    <subcellularLocation>
        <location evidence="1">Membrane</location>
        <topology evidence="1">Multi-pass membrane protein</topology>
    </subcellularLocation>
</comment>
<evidence type="ECO:0000313" key="6">
    <source>
        <dbReference type="EMBL" id="RDH86036.1"/>
    </source>
</evidence>
<dbReference type="Pfam" id="PF03595">
    <property type="entry name" value="SLAC1"/>
    <property type="match status" value="1"/>
</dbReference>
<dbReference type="Proteomes" id="UP000254266">
    <property type="component" value="Unassembled WGS sequence"/>
</dbReference>
<feature type="transmembrane region" description="Helical" evidence="5">
    <location>
        <begin position="84"/>
        <end position="102"/>
    </location>
</feature>
<keyword evidence="7" id="KW-1185">Reference proteome</keyword>
<dbReference type="GO" id="GO:0005886">
    <property type="term" value="C:plasma membrane"/>
    <property type="evidence" value="ECO:0007669"/>
    <property type="project" value="TreeGrafter"/>
</dbReference>
<evidence type="ECO:0000256" key="3">
    <source>
        <dbReference type="ARBA" id="ARBA00022989"/>
    </source>
</evidence>
<keyword evidence="3 5" id="KW-1133">Transmembrane helix</keyword>
<keyword evidence="4 5" id="KW-0472">Membrane</keyword>
<dbReference type="InterPro" id="IPR052951">
    <property type="entry name" value="Tellurite_res_ion_channel"/>
</dbReference>
<dbReference type="Gene3D" id="1.50.10.150">
    <property type="entry name" value="Voltage-dependent anion channel"/>
    <property type="match status" value="1"/>
</dbReference>
<feature type="transmembrane region" description="Helical" evidence="5">
    <location>
        <begin position="42"/>
        <end position="63"/>
    </location>
</feature>
<feature type="transmembrane region" description="Helical" evidence="5">
    <location>
        <begin position="12"/>
        <end position="30"/>
    </location>
</feature>
<dbReference type="EMBL" id="QFXC01000002">
    <property type="protein sequence ID" value="RDH86036.1"/>
    <property type="molecule type" value="Genomic_DNA"/>
</dbReference>
<feature type="transmembrane region" description="Helical" evidence="5">
    <location>
        <begin position="168"/>
        <end position="187"/>
    </location>
</feature>
<feature type="transmembrane region" description="Helical" evidence="5">
    <location>
        <begin position="199"/>
        <end position="220"/>
    </location>
</feature>
<evidence type="ECO:0000256" key="5">
    <source>
        <dbReference type="SAM" id="Phobius"/>
    </source>
</evidence>
<dbReference type="InterPro" id="IPR038665">
    <property type="entry name" value="Voltage-dep_anion_channel_sf"/>
</dbReference>
<organism evidence="6 7">
    <name type="scientific">endosymbiont of Galathealinum brachiosum</name>
    <dbReference type="NCBI Taxonomy" id="2200906"/>
    <lineage>
        <taxon>Bacteria</taxon>
        <taxon>Pseudomonadati</taxon>
        <taxon>Pseudomonadota</taxon>
        <taxon>Gammaproteobacteria</taxon>
        <taxon>sulfur-oxidizing symbionts</taxon>
    </lineage>
</organism>
<name>A0A370DPH5_9GAMM</name>
<proteinExistence type="predicted"/>
<feature type="transmembrane region" description="Helical" evidence="5">
    <location>
        <begin position="108"/>
        <end position="130"/>
    </location>
</feature>
<feature type="transmembrane region" description="Helical" evidence="5">
    <location>
        <begin position="142"/>
        <end position="162"/>
    </location>
</feature>
<dbReference type="GO" id="GO:0046583">
    <property type="term" value="F:monoatomic cation efflux transmembrane transporter activity"/>
    <property type="evidence" value="ECO:0007669"/>
    <property type="project" value="TreeGrafter"/>
</dbReference>
<feature type="transmembrane region" description="Helical" evidence="5">
    <location>
        <begin position="226"/>
        <end position="246"/>
    </location>
</feature>
<dbReference type="PANTHER" id="PTHR37955:SF1">
    <property type="entry name" value="DEP DOMAIN-CONTAINING PROTEIN"/>
    <property type="match status" value="1"/>
</dbReference>
<dbReference type="CDD" id="cd09323">
    <property type="entry name" value="TDT_SLAC1_like"/>
    <property type="match status" value="1"/>
</dbReference>
<feature type="transmembrane region" description="Helical" evidence="5">
    <location>
        <begin position="284"/>
        <end position="304"/>
    </location>
</feature>
<dbReference type="InterPro" id="IPR004695">
    <property type="entry name" value="SLAC1/Mae1/Ssu1/TehA"/>
</dbReference>
<evidence type="ECO:0000256" key="1">
    <source>
        <dbReference type="ARBA" id="ARBA00004141"/>
    </source>
</evidence>
<comment type="caution">
    <text evidence="6">The sequence shown here is derived from an EMBL/GenBank/DDBJ whole genome shotgun (WGS) entry which is preliminary data.</text>
</comment>
<dbReference type="PANTHER" id="PTHR37955">
    <property type="entry name" value="TELLURITE RESISTANCE PROTEIN TEHA"/>
    <property type="match status" value="1"/>
</dbReference>
<keyword evidence="2 5" id="KW-0812">Transmembrane</keyword>
<accession>A0A370DPH5</accession>
<feature type="transmembrane region" description="Helical" evidence="5">
    <location>
        <begin position="258"/>
        <end position="278"/>
    </location>
</feature>
<protein>
    <submittedName>
        <fullName evidence="6">C4-dicarboxylate ABC transporter</fullName>
    </submittedName>
</protein>
<sequence>MTGLQNRLNHFPISFFSMVMGLTGLTISWQKAQHIFNIDLSVNVALLALTSSIFVVLLVMYGLKFISAKDQVMNEFHNPIKLNFFPTISISLLLLSIAFLSVNTGISHFMWVAGSVMHLLFTLYVVNAWIHHEHFEVKHVNPAWFIPAVGNVIVPIAGIPLGYTEVSWFFFSIGMFFWVILLTIIFYRLMFHNPMPEKLMPTLFILIAPPAVGFVAYMRLTGELDSFARVLYFSGLFLTLLLLIQVKRFAKLQFFLSWWAYSFPVAAITIASLLMYEITQIQLYQYIGAGLLALLTSIVTYLLIRTVSAVINHEICTEEH</sequence>
<gene>
    <name evidence="6" type="ORF">DIZ80_00770</name>
</gene>
<evidence type="ECO:0000313" key="7">
    <source>
        <dbReference type="Proteomes" id="UP000254266"/>
    </source>
</evidence>
<evidence type="ECO:0000256" key="4">
    <source>
        <dbReference type="ARBA" id="ARBA00023136"/>
    </source>
</evidence>
<dbReference type="AlphaFoldDB" id="A0A370DPH5"/>
<reference evidence="6 7" key="1">
    <citation type="journal article" date="2018" name="ISME J.">
        <title>Endosymbiont genomes yield clues of tubeworm success.</title>
        <authorList>
            <person name="Li Y."/>
            <person name="Liles M.R."/>
            <person name="Halanych K.M."/>
        </authorList>
    </citation>
    <scope>NUCLEOTIDE SEQUENCE [LARGE SCALE GENOMIC DNA]</scope>
    <source>
        <strain evidence="6">A1464</strain>
    </source>
</reference>
<evidence type="ECO:0000256" key="2">
    <source>
        <dbReference type="ARBA" id="ARBA00022692"/>
    </source>
</evidence>